<comment type="caution">
    <text evidence="7">The sequence shown here is derived from an EMBL/GenBank/DDBJ whole genome shotgun (WGS) entry which is preliminary data.</text>
</comment>
<evidence type="ECO:0000256" key="4">
    <source>
        <dbReference type="ARBA" id="ARBA00022989"/>
    </source>
</evidence>
<reference evidence="7 8" key="1">
    <citation type="submission" date="2014-01" db="EMBL/GenBank/DDBJ databases">
        <title>Interspecies Systems Biology Uncovers Metabolites Affecting C. elegans Gene Expression and Life History Traits.</title>
        <authorList>
            <person name="Watson E."/>
            <person name="Macneil L.T."/>
            <person name="Ritter A.D."/>
            <person name="Yilmaz L.S."/>
            <person name="Rosebrock A.P."/>
            <person name="Caudy A.A."/>
            <person name="Walhout A.J."/>
        </authorList>
    </citation>
    <scope>NUCLEOTIDE SEQUENCE [LARGE SCALE GENOMIC DNA]</scope>
    <source>
        <strain evidence="7 8">DA1877</strain>
    </source>
</reference>
<dbReference type="PANTHER" id="PTHR30086">
    <property type="entry name" value="ARGININE EXPORTER PROTEIN ARGO"/>
    <property type="match status" value="1"/>
</dbReference>
<keyword evidence="4 6" id="KW-1133">Transmembrane helix</keyword>
<feature type="transmembrane region" description="Helical" evidence="6">
    <location>
        <begin position="186"/>
        <end position="204"/>
    </location>
</feature>
<dbReference type="GO" id="GO:0033228">
    <property type="term" value="P:cysteine export across plasma membrane"/>
    <property type="evidence" value="ECO:0007669"/>
    <property type="project" value="TreeGrafter"/>
</dbReference>
<feature type="transmembrane region" description="Helical" evidence="6">
    <location>
        <begin position="12"/>
        <end position="29"/>
    </location>
</feature>
<evidence type="ECO:0000256" key="5">
    <source>
        <dbReference type="ARBA" id="ARBA00023136"/>
    </source>
</evidence>
<name>A0A014MLX5_9BURK</name>
<dbReference type="PATRIC" id="fig|1457173.3.peg.3018"/>
<dbReference type="InterPro" id="IPR001123">
    <property type="entry name" value="LeuE-type"/>
</dbReference>
<evidence type="ECO:0000256" key="2">
    <source>
        <dbReference type="ARBA" id="ARBA00022475"/>
    </source>
</evidence>
<dbReference type="Proteomes" id="UP000020766">
    <property type="component" value="Unassembled WGS sequence"/>
</dbReference>
<evidence type="ECO:0000256" key="1">
    <source>
        <dbReference type="ARBA" id="ARBA00004651"/>
    </source>
</evidence>
<dbReference type="EMBL" id="JBOK01000020">
    <property type="protein sequence ID" value="EXU79129.1"/>
    <property type="molecule type" value="Genomic_DNA"/>
</dbReference>
<dbReference type="STRING" id="225991.MA05_08570"/>
<dbReference type="AlphaFoldDB" id="A0A014MLX5"/>
<feature type="transmembrane region" description="Helical" evidence="6">
    <location>
        <begin position="78"/>
        <end position="95"/>
    </location>
</feature>
<feature type="transmembrane region" description="Helical" evidence="6">
    <location>
        <begin position="145"/>
        <end position="174"/>
    </location>
</feature>
<evidence type="ECO:0000313" key="7">
    <source>
        <dbReference type="EMBL" id="EXU79129.1"/>
    </source>
</evidence>
<proteinExistence type="predicted"/>
<feature type="transmembrane region" description="Helical" evidence="6">
    <location>
        <begin position="50"/>
        <end position="72"/>
    </location>
</feature>
<dbReference type="PANTHER" id="PTHR30086:SF20">
    <property type="entry name" value="ARGININE EXPORTER PROTEIN ARGO-RELATED"/>
    <property type="match status" value="1"/>
</dbReference>
<comment type="subcellular location">
    <subcellularLocation>
        <location evidence="1">Cell membrane</location>
        <topology evidence="1">Multi-pass membrane protein</topology>
    </subcellularLocation>
</comment>
<protein>
    <submittedName>
        <fullName evidence="7">Membrane protein</fullName>
    </submittedName>
</protein>
<dbReference type="GO" id="GO:0005886">
    <property type="term" value="C:plasma membrane"/>
    <property type="evidence" value="ECO:0007669"/>
    <property type="project" value="UniProtKB-SubCell"/>
</dbReference>
<keyword evidence="8" id="KW-1185">Reference proteome</keyword>
<gene>
    <name evidence="7" type="ORF">AX13_07970</name>
</gene>
<keyword evidence="2" id="KW-1003">Cell membrane</keyword>
<dbReference type="RefSeq" id="WP_043386103.1">
    <property type="nucleotide sequence ID" value="NZ_JBOK01000020.1"/>
</dbReference>
<keyword evidence="5 6" id="KW-0472">Membrane</keyword>
<evidence type="ECO:0000313" key="8">
    <source>
        <dbReference type="Proteomes" id="UP000020766"/>
    </source>
</evidence>
<evidence type="ECO:0000256" key="6">
    <source>
        <dbReference type="SAM" id="Phobius"/>
    </source>
</evidence>
<accession>A0A014MLX5</accession>
<dbReference type="Pfam" id="PF01810">
    <property type="entry name" value="LysE"/>
    <property type="match status" value="1"/>
</dbReference>
<dbReference type="GO" id="GO:0015171">
    <property type="term" value="F:amino acid transmembrane transporter activity"/>
    <property type="evidence" value="ECO:0007669"/>
    <property type="project" value="TreeGrafter"/>
</dbReference>
<organism evidence="7 8">
    <name type="scientific">Comamonas aquatica DA1877</name>
    <dbReference type="NCBI Taxonomy" id="1457173"/>
    <lineage>
        <taxon>Bacteria</taxon>
        <taxon>Pseudomonadati</taxon>
        <taxon>Pseudomonadota</taxon>
        <taxon>Betaproteobacteria</taxon>
        <taxon>Burkholderiales</taxon>
        <taxon>Comamonadaceae</taxon>
        <taxon>Comamonas</taxon>
    </lineage>
</organism>
<sequence>MNLALDVPTGSMLLPLATFIFVSSITPGPNNVMLTASGANFGYQRSMPHMLGITVGCSLMLFLVGAGLGALFEQLPQLYTVLQYLGAAYLVWLAWKIATSGQAGTADAKGKPFGFWQAAAFQWVNPKAWLMSVGVVAAYTTPSSYWPSLLLGTLVMLVVNFPCISVWTLFGTVIGRWMQSPRALQVFNGVMAALLLLSLYPLLVTHG</sequence>
<keyword evidence="3 6" id="KW-0812">Transmembrane</keyword>
<evidence type="ECO:0000256" key="3">
    <source>
        <dbReference type="ARBA" id="ARBA00022692"/>
    </source>
</evidence>